<evidence type="ECO:0000313" key="2">
    <source>
        <dbReference type="EMBL" id="CRY98181.1"/>
    </source>
</evidence>
<reference evidence="2" key="1">
    <citation type="submission" date="2015-06" db="EMBL/GenBank/DDBJ databases">
        <authorList>
            <person name="Joergensen T."/>
        </authorList>
    </citation>
    <scope>NUCLEOTIDE SEQUENCE</scope>
    <source>
        <plasmid evidence="2">pRGRH1868</plasmid>
    </source>
</reference>
<keyword evidence="2" id="KW-0614">Plasmid</keyword>
<proteinExistence type="predicted"/>
<name>A0A0H5Q837_9ZZZZ</name>
<geneLocation type="plasmid" evidence="2">
    <name>pRGRH1868</name>
</geneLocation>
<sequence>MSTDKQNNDNAAIAGAIGGAAGAAGSVGSVAAAGSVAGLGATGITSGLAAIGSIVGGGMGAGLIVTAAAPVAVGAAAYGLYRWIKK</sequence>
<dbReference type="AlphaFoldDB" id="A0A0H5Q837"/>
<organism evidence="2">
    <name type="scientific">uncultured prokaryote</name>
    <dbReference type="NCBI Taxonomy" id="198431"/>
    <lineage>
        <taxon>unclassified sequences</taxon>
        <taxon>environmental samples</taxon>
    </lineage>
</organism>
<protein>
    <submittedName>
        <fullName evidence="2">Uncharacterized protein</fullName>
    </submittedName>
</protein>
<feature type="transmembrane region" description="Helical" evidence="1">
    <location>
        <begin position="48"/>
        <end position="81"/>
    </location>
</feature>
<keyword evidence="1" id="KW-1133">Transmembrane helix</keyword>
<accession>A0A0H5Q837</accession>
<evidence type="ECO:0000256" key="1">
    <source>
        <dbReference type="SAM" id="Phobius"/>
    </source>
</evidence>
<dbReference type="EMBL" id="LN854360">
    <property type="protein sequence ID" value="CRY98181.1"/>
    <property type="molecule type" value="Genomic_DNA"/>
</dbReference>
<keyword evidence="1" id="KW-0812">Transmembrane</keyword>
<reference evidence="2" key="2">
    <citation type="submission" date="2015-07" db="EMBL/GenBank/DDBJ databases">
        <title>Plasmids, circular viruses and viroids from rat gut.</title>
        <authorList>
            <person name="Jorgensen T.J."/>
            <person name="Hansen M.A."/>
            <person name="Xu Z."/>
            <person name="Tabak M.A."/>
            <person name="Sorensen S.J."/>
            <person name="Hansen L.H."/>
        </authorList>
    </citation>
    <scope>NUCLEOTIDE SEQUENCE</scope>
    <source>
        <plasmid evidence="2">pRGRH1868</plasmid>
    </source>
</reference>
<keyword evidence="1" id="KW-0472">Membrane</keyword>
<feature type="transmembrane region" description="Helical" evidence="1">
    <location>
        <begin position="12"/>
        <end position="36"/>
    </location>
</feature>